<dbReference type="PANTHER" id="PTHR11102">
    <property type="entry name" value="SEL-1-LIKE PROTEIN"/>
    <property type="match status" value="1"/>
</dbReference>
<keyword evidence="1" id="KW-0732">Signal</keyword>
<keyword evidence="3" id="KW-1185">Reference proteome</keyword>
<evidence type="ECO:0000313" key="2">
    <source>
        <dbReference type="EMBL" id="GGA29473.1"/>
    </source>
</evidence>
<proteinExistence type="predicted"/>
<reference evidence="2" key="1">
    <citation type="journal article" date="2014" name="Int. J. Syst. Evol. Microbiol.">
        <title>Complete genome sequence of Corynebacterium casei LMG S-19264T (=DSM 44701T), isolated from a smear-ripened cheese.</title>
        <authorList>
            <consortium name="US DOE Joint Genome Institute (JGI-PGF)"/>
            <person name="Walter F."/>
            <person name="Albersmeier A."/>
            <person name="Kalinowski J."/>
            <person name="Ruckert C."/>
        </authorList>
    </citation>
    <scope>NUCLEOTIDE SEQUENCE</scope>
    <source>
        <strain evidence="2">CGMCC 1.15880</strain>
    </source>
</reference>
<dbReference type="AlphaFoldDB" id="A0A916R2T8"/>
<name>A0A916R2T8_9RHOB</name>
<accession>A0A916R2T8</accession>
<comment type="caution">
    <text evidence="2">The sequence shown here is derived from an EMBL/GenBank/DDBJ whole genome shotgun (WGS) entry which is preliminary data.</text>
</comment>
<dbReference type="SMART" id="SM00671">
    <property type="entry name" value="SEL1"/>
    <property type="match status" value="8"/>
</dbReference>
<protein>
    <recommendedName>
        <fullName evidence="4">Sel1 repeat family protein</fullName>
    </recommendedName>
</protein>
<sequence length="403" mass="42928">MWQRINPARALTLVTVVSFLFAALPAHSQNQPQPVVSLVELQNAARSGDAVAQLYLGQLFDEGTQVPQDFAQARQWYEQAATANLTEAQNKLGRLLGAGLGGPADLPRAFELVKQAAQDNTASHLYDLAQMYENGAGTAQDMTRAATLYEQAAKAGHPDAAVSLGVLYQNGTGVAQDYARARTLYEPAAAAGHSRAQNNLGLLYTRGTGVAQDYDRAAALFQAAAAGGLSTAMTNLSVMYENGFGLPQSDELAASWARRAKSDTKTAFLSDPRLGTAIQRAEAGNAQALQSAARAGDPLSAYLLAFALLDPASPAPDLAAAARFMEQAARAGIHLAQANLAVMYFEGIGLPQDYVLARVWASLASLGTDPRTIELRDRITRQMTSGQINDSQQIAQSYWQGKR</sequence>
<evidence type="ECO:0000313" key="3">
    <source>
        <dbReference type="Proteomes" id="UP000628017"/>
    </source>
</evidence>
<dbReference type="Gene3D" id="1.25.40.10">
    <property type="entry name" value="Tetratricopeptide repeat domain"/>
    <property type="match status" value="1"/>
</dbReference>
<dbReference type="InterPro" id="IPR006597">
    <property type="entry name" value="Sel1-like"/>
</dbReference>
<dbReference type="EMBL" id="BMKA01000006">
    <property type="protein sequence ID" value="GGA29473.1"/>
    <property type="molecule type" value="Genomic_DNA"/>
</dbReference>
<reference evidence="2" key="2">
    <citation type="submission" date="2020-09" db="EMBL/GenBank/DDBJ databases">
        <authorList>
            <person name="Sun Q."/>
            <person name="Zhou Y."/>
        </authorList>
    </citation>
    <scope>NUCLEOTIDE SEQUENCE</scope>
    <source>
        <strain evidence="2">CGMCC 1.15880</strain>
    </source>
</reference>
<dbReference type="SUPFAM" id="SSF81901">
    <property type="entry name" value="HCP-like"/>
    <property type="match status" value="3"/>
</dbReference>
<gene>
    <name evidence="2" type="ORF">GCM10011498_33320</name>
</gene>
<evidence type="ECO:0008006" key="4">
    <source>
        <dbReference type="Google" id="ProtNLM"/>
    </source>
</evidence>
<dbReference type="PANTHER" id="PTHR11102:SF160">
    <property type="entry name" value="ERAD-ASSOCIATED E3 UBIQUITIN-PROTEIN LIGASE COMPONENT HRD3"/>
    <property type="match status" value="1"/>
</dbReference>
<dbReference type="InterPro" id="IPR011990">
    <property type="entry name" value="TPR-like_helical_dom_sf"/>
</dbReference>
<organism evidence="2 3">
    <name type="scientific">Neptunicoccus cionae</name>
    <dbReference type="NCBI Taxonomy" id="2035344"/>
    <lineage>
        <taxon>Bacteria</taxon>
        <taxon>Pseudomonadati</taxon>
        <taxon>Pseudomonadota</taxon>
        <taxon>Alphaproteobacteria</taxon>
        <taxon>Rhodobacterales</taxon>
        <taxon>Paracoccaceae</taxon>
        <taxon>Neptunicoccus</taxon>
    </lineage>
</organism>
<feature type="signal peptide" evidence="1">
    <location>
        <begin position="1"/>
        <end position="28"/>
    </location>
</feature>
<dbReference type="Pfam" id="PF08238">
    <property type="entry name" value="Sel1"/>
    <property type="match status" value="8"/>
</dbReference>
<feature type="chain" id="PRO_5037804810" description="Sel1 repeat family protein" evidence="1">
    <location>
        <begin position="29"/>
        <end position="403"/>
    </location>
</feature>
<dbReference type="InterPro" id="IPR050767">
    <property type="entry name" value="Sel1_AlgK"/>
</dbReference>
<evidence type="ECO:0000256" key="1">
    <source>
        <dbReference type="SAM" id="SignalP"/>
    </source>
</evidence>
<dbReference type="RefSeq" id="WP_188678040.1">
    <property type="nucleotide sequence ID" value="NZ_BMKA01000006.1"/>
</dbReference>
<dbReference type="Proteomes" id="UP000628017">
    <property type="component" value="Unassembled WGS sequence"/>
</dbReference>